<dbReference type="EMBL" id="JBHTBN010000004">
    <property type="protein sequence ID" value="MFC7357841.1"/>
    <property type="molecule type" value="Genomic_DNA"/>
</dbReference>
<keyword evidence="3" id="KW-1185">Reference proteome</keyword>
<protein>
    <submittedName>
        <fullName evidence="2">Uncharacterized protein</fullName>
    </submittedName>
</protein>
<keyword evidence="1" id="KW-0732">Signal</keyword>
<accession>A0ABW2MSH2</accession>
<organism evidence="2 3">
    <name type="scientific">Jejudonia soesokkakensis</name>
    <dbReference type="NCBI Taxonomy" id="1323432"/>
    <lineage>
        <taxon>Bacteria</taxon>
        <taxon>Pseudomonadati</taxon>
        <taxon>Bacteroidota</taxon>
        <taxon>Flavobacteriia</taxon>
        <taxon>Flavobacteriales</taxon>
        <taxon>Flavobacteriaceae</taxon>
        <taxon>Jejudonia</taxon>
    </lineage>
</organism>
<evidence type="ECO:0000313" key="3">
    <source>
        <dbReference type="Proteomes" id="UP001596415"/>
    </source>
</evidence>
<gene>
    <name evidence="2" type="ORF">ACFQO1_09090</name>
</gene>
<evidence type="ECO:0000313" key="2">
    <source>
        <dbReference type="EMBL" id="MFC7357841.1"/>
    </source>
</evidence>
<sequence length="121" mass="13603">MNCIIKKIMLLLAVMVSLQSCLIQDPKPEECDIIDITVTDIYETSSYDIVFKDGGTDFYYINRGTERGLTVAGLDSIVLGKKVTLHLPRLFYGTSEHIAQLAIGDNIIFTEFSSERESFED</sequence>
<dbReference type="PROSITE" id="PS51257">
    <property type="entry name" value="PROKAR_LIPOPROTEIN"/>
    <property type="match status" value="1"/>
</dbReference>
<comment type="caution">
    <text evidence="2">The sequence shown here is derived from an EMBL/GenBank/DDBJ whole genome shotgun (WGS) entry which is preliminary data.</text>
</comment>
<feature type="chain" id="PRO_5046125404" evidence="1">
    <location>
        <begin position="23"/>
        <end position="121"/>
    </location>
</feature>
<proteinExistence type="predicted"/>
<feature type="signal peptide" evidence="1">
    <location>
        <begin position="1"/>
        <end position="22"/>
    </location>
</feature>
<evidence type="ECO:0000256" key="1">
    <source>
        <dbReference type="SAM" id="SignalP"/>
    </source>
</evidence>
<name>A0ABW2MSH2_9FLAO</name>
<reference evidence="3" key="1">
    <citation type="journal article" date="2019" name="Int. J. Syst. Evol. Microbiol.">
        <title>The Global Catalogue of Microorganisms (GCM) 10K type strain sequencing project: providing services to taxonomists for standard genome sequencing and annotation.</title>
        <authorList>
            <consortium name="The Broad Institute Genomics Platform"/>
            <consortium name="The Broad Institute Genome Sequencing Center for Infectious Disease"/>
            <person name="Wu L."/>
            <person name="Ma J."/>
        </authorList>
    </citation>
    <scope>NUCLEOTIDE SEQUENCE [LARGE SCALE GENOMIC DNA]</scope>
    <source>
        <strain evidence="3">CGMCC 1.16306</strain>
    </source>
</reference>
<dbReference type="Proteomes" id="UP001596415">
    <property type="component" value="Unassembled WGS sequence"/>
</dbReference>